<evidence type="ECO:0000256" key="2">
    <source>
        <dbReference type="ARBA" id="ARBA00012438"/>
    </source>
</evidence>
<dbReference type="InterPro" id="IPR035965">
    <property type="entry name" value="PAS-like_dom_sf"/>
</dbReference>
<name>A0ABZ0XW80_9BURK</name>
<dbReference type="PROSITE" id="PS50110">
    <property type="entry name" value="RESPONSE_REGULATORY"/>
    <property type="match status" value="1"/>
</dbReference>
<dbReference type="CDD" id="cd17580">
    <property type="entry name" value="REC_2_DhkD-like"/>
    <property type="match status" value="1"/>
</dbReference>
<feature type="domain" description="Response regulatory" evidence="6">
    <location>
        <begin position="560"/>
        <end position="673"/>
    </location>
</feature>
<dbReference type="InterPro" id="IPR003594">
    <property type="entry name" value="HATPase_dom"/>
</dbReference>
<dbReference type="CDD" id="cd00082">
    <property type="entry name" value="HisKA"/>
    <property type="match status" value="1"/>
</dbReference>
<keyword evidence="7" id="KW-0547">Nucleotide-binding</keyword>
<evidence type="ECO:0000259" key="5">
    <source>
        <dbReference type="PROSITE" id="PS50109"/>
    </source>
</evidence>
<dbReference type="InterPro" id="IPR005467">
    <property type="entry name" value="His_kinase_dom"/>
</dbReference>
<dbReference type="Gene3D" id="3.30.450.20">
    <property type="entry name" value="PAS domain"/>
    <property type="match status" value="1"/>
</dbReference>
<dbReference type="EMBL" id="CP140152">
    <property type="protein sequence ID" value="WQH04000.1"/>
    <property type="molecule type" value="Genomic_DNA"/>
</dbReference>
<dbReference type="InterPro" id="IPR001789">
    <property type="entry name" value="Sig_transdc_resp-reg_receiver"/>
</dbReference>
<dbReference type="InterPro" id="IPR036097">
    <property type="entry name" value="HisK_dim/P_sf"/>
</dbReference>
<dbReference type="GO" id="GO:0005524">
    <property type="term" value="F:ATP binding"/>
    <property type="evidence" value="ECO:0007669"/>
    <property type="project" value="UniProtKB-KW"/>
</dbReference>
<gene>
    <name evidence="7" type="ORF">SR858_23590</name>
</gene>
<dbReference type="PANTHER" id="PTHR43547">
    <property type="entry name" value="TWO-COMPONENT HISTIDINE KINASE"/>
    <property type="match status" value="1"/>
</dbReference>
<dbReference type="Pfam" id="PF02518">
    <property type="entry name" value="HATPase_c"/>
    <property type="match status" value="1"/>
</dbReference>
<dbReference type="InterPro" id="IPR004358">
    <property type="entry name" value="Sig_transdc_His_kin-like_C"/>
</dbReference>
<dbReference type="Gene3D" id="3.40.50.2300">
    <property type="match status" value="1"/>
</dbReference>
<dbReference type="Gene3D" id="3.30.565.10">
    <property type="entry name" value="Histidine kinase-like ATPase, C-terminal domain"/>
    <property type="match status" value="1"/>
</dbReference>
<evidence type="ECO:0000256" key="1">
    <source>
        <dbReference type="ARBA" id="ARBA00000085"/>
    </source>
</evidence>
<comment type="catalytic activity">
    <reaction evidence="1">
        <text>ATP + protein L-histidine = ADP + protein N-phospho-L-histidine.</text>
        <dbReference type="EC" id="2.7.13.3"/>
    </reaction>
</comment>
<dbReference type="SMART" id="SM00448">
    <property type="entry name" value="REC"/>
    <property type="match status" value="1"/>
</dbReference>
<dbReference type="InterPro" id="IPR036890">
    <property type="entry name" value="HATPase_C_sf"/>
</dbReference>
<dbReference type="Pfam" id="PF00072">
    <property type="entry name" value="Response_reg"/>
    <property type="match status" value="1"/>
</dbReference>
<feature type="modified residue" description="4-aspartylphosphate" evidence="4">
    <location>
        <position position="609"/>
    </location>
</feature>
<dbReference type="RefSeq" id="WP_051120359.1">
    <property type="nucleotide sequence ID" value="NZ_CP140152.1"/>
</dbReference>
<evidence type="ECO:0000313" key="8">
    <source>
        <dbReference type="Proteomes" id="UP001326110"/>
    </source>
</evidence>
<dbReference type="CDD" id="cd00075">
    <property type="entry name" value="HATPase"/>
    <property type="match status" value="1"/>
</dbReference>
<feature type="domain" description="Histidine kinase" evidence="5">
    <location>
        <begin position="311"/>
        <end position="530"/>
    </location>
</feature>
<dbReference type="Pfam" id="PF00512">
    <property type="entry name" value="HisKA"/>
    <property type="match status" value="1"/>
</dbReference>
<dbReference type="Proteomes" id="UP001326110">
    <property type="component" value="Chromosome"/>
</dbReference>
<dbReference type="SUPFAM" id="SSF47384">
    <property type="entry name" value="Homodimeric domain of signal transducing histidine kinase"/>
    <property type="match status" value="1"/>
</dbReference>
<protein>
    <recommendedName>
        <fullName evidence="2">histidine kinase</fullName>
        <ecNumber evidence="2">2.7.13.3</ecNumber>
    </recommendedName>
</protein>
<dbReference type="PROSITE" id="PS50109">
    <property type="entry name" value="HIS_KIN"/>
    <property type="match status" value="1"/>
</dbReference>
<dbReference type="InterPro" id="IPR003661">
    <property type="entry name" value="HisK_dim/P_dom"/>
</dbReference>
<dbReference type="SUPFAM" id="SSF52172">
    <property type="entry name" value="CheY-like"/>
    <property type="match status" value="1"/>
</dbReference>
<keyword evidence="8" id="KW-1185">Reference proteome</keyword>
<organism evidence="7 8">
    <name type="scientific">Duganella zoogloeoides</name>
    <dbReference type="NCBI Taxonomy" id="75659"/>
    <lineage>
        <taxon>Bacteria</taxon>
        <taxon>Pseudomonadati</taxon>
        <taxon>Pseudomonadota</taxon>
        <taxon>Betaproteobacteria</taxon>
        <taxon>Burkholderiales</taxon>
        <taxon>Oxalobacteraceae</taxon>
        <taxon>Telluria group</taxon>
        <taxon>Duganella</taxon>
    </lineage>
</organism>
<keyword evidence="7" id="KW-0067">ATP-binding</keyword>
<sequence length="673" mass="71423">MAALPVSSLPATPAHRFIGAGTPMRDLVRAFPWHTTALGAIDGWPASLRTCVGVVLHAAQPMFLYWGDDLVQIYNDAFAPCFGAGKHPEALGQSGPACWAEAWSTVGPQIAHVRRSGEPQVYANQLLPMLRHGRLQDVYWNYSFTPVFDDHDCVAGVLLVCTETTVQVLAERRRHALDLLGRALLACRSEADVAAAIDRCAADHPRDLRSVELLRGEASGTAVSAPDAGLVVIQGAELQLCAELALAFHVSPHLPVDAACRQFLAQFTASVCATLSRLEADRALALAMAESERLHGDLDSTARIKDEFLAMLGHELRNPLAPIVTALKLMKLRGAGAHDGADTGHEQEVIQRQVDHLVRLVDDLLDVSRLARGKVELRKETTPLADILNRAIEMAAPLIEQKQHRLLVDVPTVRWHGDPARLAQVVANLLNNAARYTPHAGHITLATRVRGADLQILVTDDGNGIPASLMPHIFDLFVQGSRKLDRAKGGLGIGLALAHNLVRMHGGTIQAYSGGEGRGSTFTINLPDSVMAEAVPAPVLVPIAAPAPANPGPAASGSVRVLVVDDNQDAADSLAELLGALGYEASVAYDPAQAIAAASVSMPQVAILDIGLPGMDGFELAGRLRAMPHGAQVTLIALSGYGRADDKARSSAAGFNAHLVKPVNLGDLQTALP</sequence>
<evidence type="ECO:0000313" key="7">
    <source>
        <dbReference type="EMBL" id="WQH04000.1"/>
    </source>
</evidence>
<proteinExistence type="predicted"/>
<accession>A0ABZ0XW80</accession>
<dbReference type="PANTHER" id="PTHR43547:SF2">
    <property type="entry name" value="HYBRID SIGNAL TRANSDUCTION HISTIDINE KINASE C"/>
    <property type="match status" value="1"/>
</dbReference>
<dbReference type="SMART" id="SM00388">
    <property type="entry name" value="HisKA"/>
    <property type="match status" value="1"/>
</dbReference>
<evidence type="ECO:0000256" key="3">
    <source>
        <dbReference type="ARBA" id="ARBA00022553"/>
    </source>
</evidence>
<dbReference type="InterPro" id="IPR011006">
    <property type="entry name" value="CheY-like_superfamily"/>
</dbReference>
<reference evidence="7 8" key="1">
    <citation type="submission" date="2023-11" db="EMBL/GenBank/DDBJ databases">
        <title>MicrobeMod: A computational toolkit for identifying prokaryotic methylation and restriction-modification with nanopore sequencing.</title>
        <authorList>
            <person name="Crits-Christoph A."/>
            <person name="Kang S.C."/>
            <person name="Lee H."/>
            <person name="Ostrov N."/>
        </authorList>
    </citation>
    <scope>NUCLEOTIDE SEQUENCE [LARGE SCALE GENOMIC DNA]</scope>
    <source>
        <strain evidence="7 8">ATCC 25935</strain>
    </source>
</reference>
<evidence type="ECO:0000259" key="6">
    <source>
        <dbReference type="PROSITE" id="PS50110"/>
    </source>
</evidence>
<dbReference type="SUPFAM" id="SSF55874">
    <property type="entry name" value="ATPase domain of HSP90 chaperone/DNA topoisomerase II/histidine kinase"/>
    <property type="match status" value="1"/>
</dbReference>
<dbReference type="SUPFAM" id="SSF55785">
    <property type="entry name" value="PYP-like sensor domain (PAS domain)"/>
    <property type="match status" value="1"/>
</dbReference>
<dbReference type="GeneID" id="43166824"/>
<dbReference type="EC" id="2.7.13.3" evidence="2"/>
<keyword evidence="3 4" id="KW-0597">Phosphoprotein</keyword>
<dbReference type="SMART" id="SM00387">
    <property type="entry name" value="HATPase_c"/>
    <property type="match status" value="1"/>
</dbReference>
<dbReference type="PRINTS" id="PR00344">
    <property type="entry name" value="BCTRLSENSOR"/>
</dbReference>
<dbReference type="Gene3D" id="1.10.287.130">
    <property type="match status" value="1"/>
</dbReference>
<evidence type="ECO:0000256" key="4">
    <source>
        <dbReference type="PROSITE-ProRule" id="PRU00169"/>
    </source>
</evidence>